<feature type="binding site" evidence="5">
    <location>
        <position position="288"/>
    </location>
    <ligand>
        <name>Fe cation</name>
        <dbReference type="ChEBI" id="CHEBI:24875"/>
        <note>catalytic</note>
    </ligand>
</feature>
<comment type="cofactor">
    <cofactor evidence="5">
        <name>Fe(2+)</name>
        <dbReference type="ChEBI" id="CHEBI:29033"/>
    </cofactor>
    <text evidence="5">Binds 1 Fe(2+) ion per subunit.</text>
</comment>
<dbReference type="EMBL" id="SMAJ01000005">
    <property type="protein sequence ID" value="TCT08633.1"/>
    <property type="molecule type" value="Genomic_DNA"/>
</dbReference>
<keyword evidence="4 5" id="KW-0408">Iron</keyword>
<dbReference type="PANTHER" id="PTHR10543">
    <property type="entry name" value="BETA-CAROTENE DIOXYGENASE"/>
    <property type="match status" value="1"/>
</dbReference>
<evidence type="ECO:0000256" key="3">
    <source>
        <dbReference type="ARBA" id="ARBA00023002"/>
    </source>
</evidence>
<evidence type="ECO:0000256" key="4">
    <source>
        <dbReference type="ARBA" id="ARBA00023004"/>
    </source>
</evidence>
<evidence type="ECO:0000313" key="6">
    <source>
        <dbReference type="EMBL" id="TCT08633.1"/>
    </source>
</evidence>
<organism evidence="6 7">
    <name type="scientific">Paralcaligenes ureilyticus</name>
    <dbReference type="NCBI Taxonomy" id="627131"/>
    <lineage>
        <taxon>Bacteria</taxon>
        <taxon>Pseudomonadati</taxon>
        <taxon>Pseudomonadota</taxon>
        <taxon>Betaproteobacteria</taxon>
        <taxon>Burkholderiales</taxon>
        <taxon>Alcaligenaceae</taxon>
        <taxon>Paralcaligenes</taxon>
    </lineage>
</organism>
<gene>
    <name evidence="6" type="ORF">EDC26_105185</name>
</gene>
<dbReference type="Proteomes" id="UP000295525">
    <property type="component" value="Unassembled WGS sequence"/>
</dbReference>
<feature type="binding site" evidence="5">
    <location>
        <position position="172"/>
    </location>
    <ligand>
        <name>Fe cation</name>
        <dbReference type="ChEBI" id="CHEBI:24875"/>
        <note>catalytic</note>
    </ligand>
</feature>
<feature type="binding site" evidence="5">
    <location>
        <position position="470"/>
    </location>
    <ligand>
        <name>Fe cation</name>
        <dbReference type="ChEBI" id="CHEBI:24875"/>
        <note>catalytic</note>
    </ligand>
</feature>
<accession>A0A4R3M7R3</accession>
<dbReference type="PANTHER" id="PTHR10543:SF89">
    <property type="entry name" value="CAROTENOID 9,10(9',10')-CLEAVAGE DIOXYGENASE 1"/>
    <property type="match status" value="1"/>
</dbReference>
<evidence type="ECO:0000256" key="5">
    <source>
        <dbReference type="PIRSR" id="PIRSR604294-1"/>
    </source>
</evidence>
<protein>
    <submittedName>
        <fullName evidence="6">All-trans-8'-apo-beta-carotenal 15,15'-oxygenase</fullName>
    </submittedName>
</protein>
<name>A0A4R3M7R3_9BURK</name>
<comment type="similarity">
    <text evidence="1">Belongs to the carotenoid oxygenase family.</text>
</comment>
<comment type="caution">
    <text evidence="6">The sequence shown here is derived from an EMBL/GenBank/DDBJ whole genome shotgun (WGS) entry which is preliminary data.</text>
</comment>
<evidence type="ECO:0000313" key="7">
    <source>
        <dbReference type="Proteomes" id="UP000295525"/>
    </source>
</evidence>
<evidence type="ECO:0000256" key="1">
    <source>
        <dbReference type="ARBA" id="ARBA00006787"/>
    </source>
</evidence>
<dbReference type="InterPro" id="IPR004294">
    <property type="entry name" value="Carotenoid_Oase"/>
</dbReference>
<proteinExistence type="inferred from homology"/>
<dbReference type="Pfam" id="PF03055">
    <property type="entry name" value="RPE65"/>
    <property type="match status" value="1"/>
</dbReference>
<evidence type="ECO:0000256" key="2">
    <source>
        <dbReference type="ARBA" id="ARBA00022723"/>
    </source>
</evidence>
<dbReference type="GO" id="GO:0016121">
    <property type="term" value="P:carotene catabolic process"/>
    <property type="evidence" value="ECO:0007669"/>
    <property type="project" value="TreeGrafter"/>
</dbReference>
<dbReference type="GO" id="GO:0010436">
    <property type="term" value="F:carotenoid dioxygenase activity"/>
    <property type="evidence" value="ECO:0007669"/>
    <property type="project" value="TreeGrafter"/>
</dbReference>
<dbReference type="GO" id="GO:0046872">
    <property type="term" value="F:metal ion binding"/>
    <property type="evidence" value="ECO:0007669"/>
    <property type="project" value="UniProtKB-KW"/>
</dbReference>
<reference evidence="6 7" key="1">
    <citation type="submission" date="2019-03" db="EMBL/GenBank/DDBJ databases">
        <title>Genomic Encyclopedia of Type Strains, Phase IV (KMG-IV): sequencing the most valuable type-strain genomes for metagenomic binning, comparative biology and taxonomic classification.</title>
        <authorList>
            <person name="Goeker M."/>
        </authorList>
    </citation>
    <scope>NUCLEOTIDE SEQUENCE [LARGE SCALE GENOMIC DNA]</scope>
    <source>
        <strain evidence="6 7">DSM 24591</strain>
    </source>
</reference>
<keyword evidence="7" id="KW-1185">Reference proteome</keyword>
<keyword evidence="2 5" id="KW-0479">Metal-binding</keyword>
<dbReference type="AlphaFoldDB" id="A0A4R3M7R3"/>
<sequence length="478" mass="53029">MTHNGNDADSRVWLAGLGSSMTVEHDYYPQVDGLLPGGLQGTLYRNGPGRFELGGVRKQHLLDGDGMVQAFDFRAGKVRYRNRFVRTEKYLAEELAGRLTLPTWTTLAPGGALQNMGNRIKSQAGVTVVLKNRRLYAFDEVGLPYGLDPQTLDTLGAQAVGSPDARPDYKAHTKTDPKTGAWLLLGVEHGPRMHLHLAEHAADGALQRHQRIPAPRSVYIHDWFATQRYALVLLHPVKLGLARFLSGWNSFTDSLQWKPELGNLLMIIDREGVKAPIVLETSACFMWHSLNAFEMNDSIIADFVGYDKPDHFLGPNAAFRAIMQGRQGEQNYAGTVRRYVINPEQRQITEDVLSGDNHEFPMVDPRVAGGRYRYGYFATAPHTTVFHNGLARLDVQGGGREVAYMGNDVHLGEPIFVPDGMADNEPGWLLSLGLDGKTGNSFLGVFRAERLADGPVCRVLLEHSTPLSFHGWWHGRAV</sequence>
<keyword evidence="3" id="KW-0560">Oxidoreductase</keyword>
<feature type="binding site" evidence="5">
    <location>
        <position position="221"/>
    </location>
    <ligand>
        <name>Fe cation</name>
        <dbReference type="ChEBI" id="CHEBI:24875"/>
        <note>catalytic</note>
    </ligand>
</feature>